<organism evidence="11 12">
    <name type="scientific">Pseudomonas salomonii</name>
    <dbReference type="NCBI Taxonomy" id="191391"/>
    <lineage>
        <taxon>Bacteria</taxon>
        <taxon>Pseudomonadati</taxon>
        <taxon>Pseudomonadota</taxon>
        <taxon>Gammaproteobacteria</taxon>
        <taxon>Pseudomonadales</taxon>
        <taxon>Pseudomonadaceae</taxon>
        <taxon>Pseudomonas</taxon>
    </lineage>
</organism>
<dbReference type="FunFam" id="3.40.50.2300:FF:000018">
    <property type="entry name" value="DNA-binding transcriptional regulator NtrC"/>
    <property type="match status" value="1"/>
</dbReference>
<dbReference type="CDD" id="cd00009">
    <property type="entry name" value="AAA"/>
    <property type="match status" value="1"/>
</dbReference>
<name>A0A7Y8GAT2_9PSED</name>
<evidence type="ECO:0000259" key="10">
    <source>
        <dbReference type="PROSITE" id="PS50110"/>
    </source>
</evidence>
<dbReference type="SMART" id="SM00448">
    <property type="entry name" value="REC"/>
    <property type="match status" value="1"/>
</dbReference>
<dbReference type="InterPro" id="IPR058031">
    <property type="entry name" value="AAA_lid_NorR"/>
</dbReference>
<evidence type="ECO:0000256" key="5">
    <source>
        <dbReference type="ARBA" id="ARBA00023015"/>
    </source>
</evidence>
<dbReference type="InterPro" id="IPR025944">
    <property type="entry name" value="Sigma_54_int_dom_CS"/>
</dbReference>
<keyword evidence="2" id="KW-0547">Nucleotide-binding</keyword>
<dbReference type="Gene3D" id="3.40.50.300">
    <property type="entry name" value="P-loop containing nucleotide triphosphate hydrolases"/>
    <property type="match status" value="1"/>
</dbReference>
<dbReference type="SUPFAM" id="SSF52540">
    <property type="entry name" value="P-loop containing nucleoside triphosphate hydrolases"/>
    <property type="match status" value="1"/>
</dbReference>
<dbReference type="PROSITE" id="PS50045">
    <property type="entry name" value="SIGMA54_INTERACT_4"/>
    <property type="match status" value="1"/>
</dbReference>
<dbReference type="PANTHER" id="PTHR32071:SF21">
    <property type="entry name" value="TRANSCRIPTIONAL REGULATORY PROTEIN FLGR"/>
    <property type="match status" value="1"/>
</dbReference>
<dbReference type="Gene3D" id="1.10.8.60">
    <property type="match status" value="1"/>
</dbReference>
<dbReference type="PROSITE" id="PS00676">
    <property type="entry name" value="SIGMA54_INTERACT_2"/>
    <property type="match status" value="1"/>
</dbReference>
<evidence type="ECO:0000313" key="11">
    <source>
        <dbReference type="EMBL" id="NWF06992.1"/>
    </source>
</evidence>
<reference evidence="11 12" key="1">
    <citation type="submission" date="2020-04" db="EMBL/GenBank/DDBJ databases">
        <title>Molecular characterization of pseudomonads from Agaricus bisporus reveal novel blotch 2 pathogens in Western Europe.</title>
        <authorList>
            <person name="Taparia T."/>
            <person name="Krijger M."/>
            <person name="Haynes E."/>
            <person name="Elpinstone J.G."/>
            <person name="Noble R."/>
            <person name="Van Der Wolf J."/>
        </authorList>
    </citation>
    <scope>NUCLEOTIDE SEQUENCE [LARGE SCALE GENOMIC DNA]</scope>
    <source>
        <strain evidence="11 12">IPO3765</strain>
    </source>
</reference>
<proteinExistence type="predicted"/>
<dbReference type="Gene3D" id="1.10.10.60">
    <property type="entry name" value="Homeodomain-like"/>
    <property type="match status" value="1"/>
</dbReference>
<feature type="modified residue" description="4-aspartylphosphate" evidence="8">
    <location>
        <position position="53"/>
    </location>
</feature>
<dbReference type="InterPro" id="IPR001789">
    <property type="entry name" value="Sig_transdc_resp-reg_receiver"/>
</dbReference>
<dbReference type="EMBL" id="JACAQV010000005">
    <property type="protein sequence ID" value="NWF06992.1"/>
    <property type="molecule type" value="Genomic_DNA"/>
</dbReference>
<dbReference type="FunFam" id="3.40.50.300:FF:000006">
    <property type="entry name" value="DNA-binding transcriptional regulator NtrC"/>
    <property type="match status" value="1"/>
</dbReference>
<evidence type="ECO:0000256" key="6">
    <source>
        <dbReference type="ARBA" id="ARBA00023125"/>
    </source>
</evidence>
<dbReference type="PROSITE" id="PS50110">
    <property type="entry name" value="RESPONSE_REGULATORY"/>
    <property type="match status" value="1"/>
</dbReference>
<dbReference type="InterPro" id="IPR002078">
    <property type="entry name" value="Sigma_54_int"/>
</dbReference>
<protein>
    <submittedName>
        <fullName evidence="11">Sigma-54-dependent Fis family transcriptional regulator</fullName>
    </submittedName>
</protein>
<keyword evidence="3" id="KW-0067">ATP-binding</keyword>
<keyword evidence="7" id="KW-0804">Transcription</keyword>
<dbReference type="PANTHER" id="PTHR32071">
    <property type="entry name" value="TRANSCRIPTIONAL REGULATORY PROTEIN"/>
    <property type="match status" value="1"/>
</dbReference>
<comment type="caution">
    <text evidence="11">The sequence shown here is derived from an EMBL/GenBank/DDBJ whole genome shotgun (WGS) entry which is preliminary data.</text>
</comment>
<dbReference type="InterPro" id="IPR025662">
    <property type="entry name" value="Sigma_54_int_dom_ATP-bd_1"/>
</dbReference>
<dbReference type="Gene3D" id="3.40.50.2300">
    <property type="match status" value="1"/>
</dbReference>
<evidence type="ECO:0000256" key="7">
    <source>
        <dbReference type="ARBA" id="ARBA00023163"/>
    </source>
</evidence>
<evidence type="ECO:0000256" key="1">
    <source>
        <dbReference type="ARBA" id="ARBA00022553"/>
    </source>
</evidence>
<dbReference type="Proteomes" id="UP000561369">
    <property type="component" value="Unassembled WGS sequence"/>
</dbReference>
<gene>
    <name evidence="11" type="ORF">HX810_04785</name>
</gene>
<dbReference type="GO" id="GO:0043565">
    <property type="term" value="F:sequence-specific DNA binding"/>
    <property type="evidence" value="ECO:0007669"/>
    <property type="project" value="InterPro"/>
</dbReference>
<evidence type="ECO:0000256" key="2">
    <source>
        <dbReference type="ARBA" id="ARBA00022741"/>
    </source>
</evidence>
<dbReference type="Pfam" id="PF25601">
    <property type="entry name" value="AAA_lid_14"/>
    <property type="match status" value="1"/>
</dbReference>
<dbReference type="SUPFAM" id="SSF46689">
    <property type="entry name" value="Homeodomain-like"/>
    <property type="match status" value="1"/>
</dbReference>
<dbReference type="InterPro" id="IPR002197">
    <property type="entry name" value="HTH_Fis"/>
</dbReference>
<dbReference type="SUPFAM" id="SSF52172">
    <property type="entry name" value="CheY-like"/>
    <property type="match status" value="1"/>
</dbReference>
<dbReference type="InterPro" id="IPR027417">
    <property type="entry name" value="P-loop_NTPase"/>
</dbReference>
<evidence type="ECO:0000313" key="12">
    <source>
        <dbReference type="Proteomes" id="UP000561369"/>
    </source>
</evidence>
<feature type="domain" description="Response regulatory" evidence="10">
    <location>
        <begin position="4"/>
        <end position="118"/>
    </location>
</feature>
<dbReference type="SMART" id="SM00382">
    <property type="entry name" value="AAA"/>
    <property type="match status" value="1"/>
</dbReference>
<dbReference type="AlphaFoldDB" id="A0A7Y8GAT2"/>
<dbReference type="GO" id="GO:0005524">
    <property type="term" value="F:ATP binding"/>
    <property type="evidence" value="ECO:0007669"/>
    <property type="project" value="UniProtKB-KW"/>
</dbReference>
<dbReference type="PROSITE" id="PS00675">
    <property type="entry name" value="SIGMA54_INTERACT_1"/>
    <property type="match status" value="1"/>
</dbReference>
<dbReference type="InterPro" id="IPR011006">
    <property type="entry name" value="CheY-like_superfamily"/>
</dbReference>
<sequence length="459" mass="49902">MAIKVLLVEDDRALREALADTLLLAGHDYRAVGSAEEALEAVEQESFSLVVSDVNMPGMDGHQLLGLLRARKPQLPVLLMTAHGAVERAVDAMRQGAADYLVKPFEPKALIELVARHALGVISNAEGQGPIAFEPASAQLLELAARVARSDSTVLISGESGTGKEVLARYIHQQSSRAKQPFIAINCAAIPDNMLEATLFGHEKGSFTGAIAAQAGKFEQADGGTILLDEISEMPLGLQAKLLRVLQEREVERVGARKPIQLDIRVVATTNRDLASEVAAGRFREDLFYRLSVFPLAWRPLRERPADIIPLAERLLNNHVKKMKHAQARLSAEAQACLISYPWPGNVRELDNAIQRALILQQGGLIQPQDFCLAMGSGSAPLPSLAPAPVAAADTEAGGALGDDLRRREFQMIIDTLRAERGRRKEAAERLGISPRTLRYKLAQMRDAGMDVEAYLFAT</sequence>
<keyword evidence="5" id="KW-0805">Transcription regulation</keyword>
<evidence type="ECO:0000256" key="3">
    <source>
        <dbReference type="ARBA" id="ARBA00022840"/>
    </source>
</evidence>
<dbReference type="Pfam" id="PF02954">
    <property type="entry name" value="HTH_8"/>
    <property type="match status" value="1"/>
</dbReference>
<feature type="domain" description="Sigma-54 factor interaction" evidence="9">
    <location>
        <begin position="130"/>
        <end position="359"/>
    </location>
</feature>
<dbReference type="InterPro" id="IPR003593">
    <property type="entry name" value="AAA+_ATPase"/>
</dbReference>
<keyword evidence="4" id="KW-0902">Two-component regulatory system</keyword>
<keyword evidence="1 8" id="KW-0597">Phosphoprotein</keyword>
<keyword evidence="6" id="KW-0238">DNA-binding</keyword>
<dbReference type="InterPro" id="IPR009057">
    <property type="entry name" value="Homeodomain-like_sf"/>
</dbReference>
<evidence type="ECO:0000256" key="4">
    <source>
        <dbReference type="ARBA" id="ARBA00023012"/>
    </source>
</evidence>
<dbReference type="GO" id="GO:0006355">
    <property type="term" value="P:regulation of DNA-templated transcription"/>
    <property type="evidence" value="ECO:0007669"/>
    <property type="project" value="InterPro"/>
</dbReference>
<dbReference type="PROSITE" id="PS00688">
    <property type="entry name" value="SIGMA54_INTERACT_3"/>
    <property type="match status" value="1"/>
</dbReference>
<dbReference type="Pfam" id="PF00072">
    <property type="entry name" value="Response_reg"/>
    <property type="match status" value="1"/>
</dbReference>
<dbReference type="InterPro" id="IPR025943">
    <property type="entry name" value="Sigma_54_int_dom_ATP-bd_2"/>
</dbReference>
<dbReference type="RefSeq" id="WP_177023705.1">
    <property type="nucleotide sequence ID" value="NZ_JACAQV010000005.1"/>
</dbReference>
<dbReference type="PRINTS" id="PR01590">
    <property type="entry name" value="HTHFIS"/>
</dbReference>
<evidence type="ECO:0000259" key="9">
    <source>
        <dbReference type="PROSITE" id="PS50045"/>
    </source>
</evidence>
<dbReference type="GO" id="GO:0000160">
    <property type="term" value="P:phosphorelay signal transduction system"/>
    <property type="evidence" value="ECO:0007669"/>
    <property type="project" value="UniProtKB-KW"/>
</dbReference>
<accession>A0A7Y8GAT2</accession>
<dbReference type="Pfam" id="PF00158">
    <property type="entry name" value="Sigma54_activat"/>
    <property type="match status" value="1"/>
</dbReference>
<evidence type="ECO:0000256" key="8">
    <source>
        <dbReference type="PROSITE-ProRule" id="PRU00169"/>
    </source>
</evidence>